<dbReference type="Proteomes" id="UP000051952">
    <property type="component" value="Unassembled WGS sequence"/>
</dbReference>
<feature type="transmembrane region" description="Helical" evidence="6">
    <location>
        <begin position="162"/>
        <end position="183"/>
    </location>
</feature>
<dbReference type="PANTHER" id="PTHR48041:SF139">
    <property type="entry name" value="PROTEIN SCARLET"/>
    <property type="match status" value="1"/>
</dbReference>
<keyword evidence="2" id="KW-0813">Transport</keyword>
<proteinExistence type="predicted"/>
<dbReference type="GO" id="GO:0016020">
    <property type="term" value="C:membrane"/>
    <property type="evidence" value="ECO:0007669"/>
    <property type="project" value="UniProtKB-SubCell"/>
</dbReference>
<evidence type="ECO:0000256" key="2">
    <source>
        <dbReference type="ARBA" id="ARBA00022448"/>
    </source>
</evidence>
<reference evidence="9" key="1">
    <citation type="submission" date="2015-09" db="EMBL/GenBank/DDBJ databases">
        <authorList>
            <consortium name="Pathogen Informatics"/>
        </authorList>
    </citation>
    <scope>NUCLEOTIDE SEQUENCE [LARGE SCALE GENOMIC DNA]</scope>
    <source>
        <strain evidence="9">Lake Konstanz</strain>
    </source>
</reference>
<comment type="subcellular location">
    <subcellularLocation>
        <location evidence="1">Membrane</location>
        <topology evidence="1">Multi-pass membrane protein</topology>
    </subcellularLocation>
</comment>
<feature type="transmembrane region" description="Helical" evidence="6">
    <location>
        <begin position="129"/>
        <end position="150"/>
    </location>
</feature>
<feature type="transmembrane region" description="Helical" evidence="6">
    <location>
        <begin position="296"/>
        <end position="315"/>
    </location>
</feature>
<feature type="transmembrane region" description="Helical" evidence="6">
    <location>
        <begin position="238"/>
        <end position="258"/>
    </location>
</feature>
<organism evidence="8 9">
    <name type="scientific">Bodo saltans</name>
    <name type="common">Flagellated protozoan</name>
    <dbReference type="NCBI Taxonomy" id="75058"/>
    <lineage>
        <taxon>Eukaryota</taxon>
        <taxon>Discoba</taxon>
        <taxon>Euglenozoa</taxon>
        <taxon>Kinetoplastea</taxon>
        <taxon>Metakinetoplastina</taxon>
        <taxon>Eubodonida</taxon>
        <taxon>Bodonidae</taxon>
        <taxon>Bodo</taxon>
    </lineage>
</organism>
<dbReference type="PANTHER" id="PTHR48041">
    <property type="entry name" value="ABC TRANSPORTER G FAMILY MEMBER 28"/>
    <property type="match status" value="1"/>
</dbReference>
<feature type="transmembrane region" description="Helical" evidence="6">
    <location>
        <begin position="270"/>
        <end position="289"/>
    </location>
</feature>
<evidence type="ECO:0000313" key="9">
    <source>
        <dbReference type="Proteomes" id="UP000051952"/>
    </source>
</evidence>
<name>A0A0S4JCQ3_BODSA</name>
<feature type="transmembrane region" description="Helical" evidence="6">
    <location>
        <begin position="203"/>
        <end position="226"/>
    </location>
</feature>
<accession>A0A0S4JCQ3</accession>
<dbReference type="Pfam" id="PF01061">
    <property type="entry name" value="ABC2_membrane"/>
    <property type="match status" value="1"/>
</dbReference>
<dbReference type="VEuPathDB" id="TriTrypDB:BSAL_09475"/>
<keyword evidence="4 6" id="KW-1133">Transmembrane helix</keyword>
<sequence>MAKESGVAVVCSLQQPAPDLLSCFDTFVFLREGRVVVRGSAAQCRAHFKVADDAASWAEDALYALASAPPSPSDGVEVCADEGAVYAVPGDEFLVPIFHDPRRSMVYCIAELAKRSVLNSWIRAPGQTLGAFMIRYLLLPVALAVLLVNVGSKDPQYLNRSGLLYVYSACVAFSSVLNGAITFPTERRMVEEELHANLYTTTSYLISQWFTTALLEDMVGCVLGSIALKYIATLEVNLGILVACTFTISQCCNAYGYICGLFRDLPVATGMTLMVLIPFMMGGDVIVTTEQVTRMPFVWFFEVISCVRYAYMILFHNELEQGTGSTAAANVIFRGYGLDPDNRWYMSETLWPVFVCYAVLMRASVLVVYKWLLSPKR</sequence>
<dbReference type="EMBL" id="CYKH01001487">
    <property type="protein sequence ID" value="CUG87289.1"/>
    <property type="molecule type" value="Genomic_DNA"/>
</dbReference>
<evidence type="ECO:0000256" key="1">
    <source>
        <dbReference type="ARBA" id="ARBA00004141"/>
    </source>
</evidence>
<keyword evidence="9" id="KW-1185">Reference proteome</keyword>
<keyword evidence="5 6" id="KW-0472">Membrane</keyword>
<evidence type="ECO:0000313" key="8">
    <source>
        <dbReference type="EMBL" id="CUG87289.1"/>
    </source>
</evidence>
<dbReference type="GO" id="GO:0140359">
    <property type="term" value="F:ABC-type transporter activity"/>
    <property type="evidence" value="ECO:0007669"/>
    <property type="project" value="InterPro"/>
</dbReference>
<evidence type="ECO:0000256" key="4">
    <source>
        <dbReference type="ARBA" id="ARBA00022989"/>
    </source>
</evidence>
<protein>
    <submittedName>
        <fullName evidence="8">ABC transporter, putative</fullName>
    </submittedName>
</protein>
<gene>
    <name evidence="8" type="ORF">BSAL_09475</name>
</gene>
<dbReference type="InterPro" id="IPR050352">
    <property type="entry name" value="ABCG_transporters"/>
</dbReference>
<keyword evidence="3 6" id="KW-0812">Transmembrane</keyword>
<evidence type="ECO:0000256" key="5">
    <source>
        <dbReference type="ARBA" id="ARBA00023136"/>
    </source>
</evidence>
<dbReference type="AlphaFoldDB" id="A0A0S4JCQ3"/>
<feature type="transmembrane region" description="Helical" evidence="6">
    <location>
        <begin position="350"/>
        <end position="372"/>
    </location>
</feature>
<evidence type="ECO:0000259" key="7">
    <source>
        <dbReference type="Pfam" id="PF01061"/>
    </source>
</evidence>
<dbReference type="InterPro" id="IPR013525">
    <property type="entry name" value="ABC2_TM"/>
</dbReference>
<evidence type="ECO:0000256" key="3">
    <source>
        <dbReference type="ARBA" id="ARBA00022692"/>
    </source>
</evidence>
<feature type="domain" description="ABC-2 type transporter transmembrane" evidence="7">
    <location>
        <begin position="112"/>
        <end position="319"/>
    </location>
</feature>
<evidence type="ECO:0000256" key="6">
    <source>
        <dbReference type="SAM" id="Phobius"/>
    </source>
</evidence>